<protein>
    <submittedName>
        <fullName evidence="1">8678_t:CDS:1</fullName>
    </submittedName>
</protein>
<feature type="non-terminal residue" evidence="1">
    <location>
        <position position="1"/>
    </location>
</feature>
<evidence type="ECO:0000313" key="1">
    <source>
        <dbReference type="EMBL" id="CAG8597048.1"/>
    </source>
</evidence>
<accession>A0ACA9MMT9</accession>
<comment type="caution">
    <text evidence="1">The sequence shown here is derived from an EMBL/GenBank/DDBJ whole genome shotgun (WGS) entry which is preliminary data.</text>
</comment>
<organism evidence="1 2">
    <name type="scientific">Cetraspora pellucida</name>
    <dbReference type="NCBI Taxonomy" id="1433469"/>
    <lineage>
        <taxon>Eukaryota</taxon>
        <taxon>Fungi</taxon>
        <taxon>Fungi incertae sedis</taxon>
        <taxon>Mucoromycota</taxon>
        <taxon>Glomeromycotina</taxon>
        <taxon>Glomeromycetes</taxon>
        <taxon>Diversisporales</taxon>
        <taxon>Gigasporaceae</taxon>
        <taxon>Cetraspora</taxon>
    </lineage>
</organism>
<dbReference type="Proteomes" id="UP000789366">
    <property type="component" value="Unassembled WGS sequence"/>
</dbReference>
<proteinExistence type="predicted"/>
<evidence type="ECO:0000313" key="2">
    <source>
        <dbReference type="Proteomes" id="UP000789366"/>
    </source>
</evidence>
<reference evidence="1" key="1">
    <citation type="submission" date="2021-06" db="EMBL/GenBank/DDBJ databases">
        <authorList>
            <person name="Kallberg Y."/>
            <person name="Tangrot J."/>
            <person name="Rosling A."/>
        </authorList>
    </citation>
    <scope>NUCLEOTIDE SEQUENCE</scope>
    <source>
        <strain evidence="1">28 12/20/2015</strain>
    </source>
</reference>
<sequence length="127" mass="14727">EEKSNRVLWDQPIPRLYDDDESDFNQNTNVSNSAINVLHIESQLLDRDKVPLLCNNISQNPVQSNKQTKTKRFKSDRISNLSVITKNSIEKTDRKPLYFTDTLACFRHVVKEGKENLSNSEYKIVES</sequence>
<gene>
    <name evidence="1" type="ORF">SPELUC_LOCUS6966</name>
</gene>
<dbReference type="EMBL" id="CAJVPW010008777">
    <property type="protein sequence ID" value="CAG8597048.1"/>
    <property type="molecule type" value="Genomic_DNA"/>
</dbReference>
<keyword evidence="2" id="KW-1185">Reference proteome</keyword>
<name>A0ACA9MMT9_9GLOM</name>